<dbReference type="KEGG" id="sva:SVA_3665"/>
<dbReference type="InterPro" id="IPR006016">
    <property type="entry name" value="UspA"/>
</dbReference>
<sequence>MNERSLQAIVAATDLSPRAGHALARAIRLAREHGARLTALTVVERAFSESPGSDSALRAIFRVSDGVEEEVLAGAERELRDEVARLARGKPLACDVRARLGSAFGEILNAARDTQADLIVLGAHGRHYLRGLLLGTTAARVARHGERSVLVVRKPASRPYRRVIVATDFSEHARRALRRARRLAPAAGIDLFHAYELWYEYRLRTGITSDEVQRLHLDYETQARERLAALAREAGLDPGVTPCVVRYGYAGNLVVKAAAERRADLVVVGTRGLTGLNYALLGSVAEHVLRESPCDVLVVPDSQETPRAS</sequence>
<dbReference type="InterPro" id="IPR014729">
    <property type="entry name" value="Rossmann-like_a/b/a_fold"/>
</dbReference>
<evidence type="ECO:0000313" key="3">
    <source>
        <dbReference type="EMBL" id="BAU50201.1"/>
    </source>
</evidence>
<dbReference type="PANTHER" id="PTHR46268">
    <property type="entry name" value="STRESS RESPONSE PROTEIN NHAX"/>
    <property type="match status" value="1"/>
</dbReference>
<dbReference type="InterPro" id="IPR006015">
    <property type="entry name" value="Universal_stress_UspA"/>
</dbReference>
<protein>
    <submittedName>
        <fullName evidence="3">Universal stress protein</fullName>
    </submittedName>
</protein>
<gene>
    <name evidence="3" type="ORF">SVA_3665</name>
</gene>
<evidence type="ECO:0000256" key="1">
    <source>
        <dbReference type="ARBA" id="ARBA00008791"/>
    </source>
</evidence>
<dbReference type="RefSeq" id="WP_096462525.1">
    <property type="nucleotide sequence ID" value="NZ_AP014936.1"/>
</dbReference>
<keyword evidence="4" id="KW-1185">Reference proteome</keyword>
<dbReference type="Gene3D" id="3.40.50.620">
    <property type="entry name" value="HUPs"/>
    <property type="match status" value="2"/>
</dbReference>
<dbReference type="CDD" id="cd00293">
    <property type="entry name" value="USP-like"/>
    <property type="match status" value="2"/>
</dbReference>
<accession>A0A1B4VD44</accession>
<dbReference type="AlphaFoldDB" id="A0A1B4VD44"/>
<dbReference type="PANTHER" id="PTHR46268:SF6">
    <property type="entry name" value="UNIVERSAL STRESS PROTEIN UP12"/>
    <property type="match status" value="1"/>
</dbReference>
<evidence type="ECO:0000313" key="4">
    <source>
        <dbReference type="Proteomes" id="UP000218899"/>
    </source>
</evidence>
<dbReference type="Pfam" id="PF00582">
    <property type="entry name" value="Usp"/>
    <property type="match status" value="2"/>
</dbReference>
<comment type="similarity">
    <text evidence="1">Belongs to the universal stress protein A family.</text>
</comment>
<proteinExistence type="inferred from homology"/>
<dbReference type="Proteomes" id="UP000218899">
    <property type="component" value="Chromosome"/>
</dbReference>
<name>A0A1B4VD44_9GAMM</name>
<feature type="domain" description="UspA" evidence="2">
    <location>
        <begin position="8"/>
        <end position="153"/>
    </location>
</feature>
<dbReference type="EMBL" id="AP014936">
    <property type="protein sequence ID" value="BAU50201.1"/>
    <property type="molecule type" value="Genomic_DNA"/>
</dbReference>
<dbReference type="OrthoDB" id="9792500at2"/>
<organism evidence="3 4">
    <name type="scientific">Sulfurifustis variabilis</name>
    <dbReference type="NCBI Taxonomy" id="1675686"/>
    <lineage>
        <taxon>Bacteria</taxon>
        <taxon>Pseudomonadati</taxon>
        <taxon>Pseudomonadota</taxon>
        <taxon>Gammaproteobacteria</taxon>
        <taxon>Acidiferrobacterales</taxon>
        <taxon>Acidiferrobacteraceae</taxon>
        <taxon>Sulfurifustis</taxon>
    </lineage>
</organism>
<dbReference type="PRINTS" id="PR01438">
    <property type="entry name" value="UNVRSLSTRESS"/>
</dbReference>
<feature type="domain" description="UspA" evidence="2">
    <location>
        <begin position="160"/>
        <end position="300"/>
    </location>
</feature>
<dbReference type="SUPFAM" id="SSF52402">
    <property type="entry name" value="Adenine nucleotide alpha hydrolases-like"/>
    <property type="match status" value="2"/>
</dbReference>
<reference evidence="3 4" key="1">
    <citation type="submission" date="2015-08" db="EMBL/GenBank/DDBJ databases">
        <title>Complete genome sequence of Sulfurifustis variabilis.</title>
        <authorList>
            <person name="Miura A."/>
            <person name="Kojima H."/>
            <person name="Fukui M."/>
        </authorList>
    </citation>
    <scope>NUCLEOTIDE SEQUENCE [LARGE SCALE GENOMIC DNA]</scope>
    <source>
        <strain evidence="4">skN76</strain>
    </source>
</reference>
<evidence type="ECO:0000259" key="2">
    <source>
        <dbReference type="Pfam" id="PF00582"/>
    </source>
</evidence>